<dbReference type="HOGENOM" id="CLU_449208_0_0_1"/>
<feature type="transmembrane region" description="Helical" evidence="6">
    <location>
        <begin position="313"/>
        <end position="331"/>
    </location>
</feature>
<evidence type="ECO:0000256" key="6">
    <source>
        <dbReference type="SAM" id="Phobius"/>
    </source>
</evidence>
<keyword evidence="4 6" id="KW-1133">Transmembrane helix</keyword>
<dbReference type="Gene3D" id="1.20.1250.20">
    <property type="entry name" value="MFS general substrate transporter like domains"/>
    <property type="match status" value="3"/>
</dbReference>
<accession>T1ISK9</accession>
<dbReference type="SUPFAM" id="SSF103473">
    <property type="entry name" value="MFS general substrate transporter"/>
    <property type="match status" value="1"/>
</dbReference>
<dbReference type="InterPro" id="IPR024989">
    <property type="entry name" value="MFS_assoc_dom"/>
</dbReference>
<dbReference type="Pfam" id="PF12832">
    <property type="entry name" value="MFS_1_like"/>
    <property type="match status" value="1"/>
</dbReference>
<feature type="transmembrane region" description="Helical" evidence="6">
    <location>
        <begin position="28"/>
        <end position="51"/>
    </location>
</feature>
<feature type="transmembrane region" description="Helical" evidence="6">
    <location>
        <begin position="273"/>
        <end position="301"/>
    </location>
</feature>
<keyword evidence="3 6" id="KW-0812">Transmembrane</keyword>
<feature type="transmembrane region" description="Helical" evidence="6">
    <location>
        <begin position="451"/>
        <end position="471"/>
    </location>
</feature>
<dbReference type="PhylomeDB" id="T1ISK9"/>
<sequence>MWTGITFGCIWPFLTVHMKSLGFTLEEITIINMVIPFTSLLGPPCAGALAAKLGRRRLVLVLCLLLAGISFSALLFVPPIYRQHPRSPTATLTCGPKAGIIHLERCNNRCELKDHNYQLEFKNCIVSCSSDAQPQSQTPIALPPPPEGEIVPPDATIPEQKPEKNDTIPVLAKPILCFNKRPHECHVYNASGTDESVVLYLNHLFLVHSTDKECQYQLRTFTRPRSSDIFEGMQCQLPSKLCHVKCDITETSKPAIMQSPQCIETEGDPFLTFWLYFFIRVIAELFPQSCLALMDAIILNMVHKHKGQYGKQILFGIAAIGIFPPVVGFFSDLFSDPPYHMDYTPAFITFDALLLISAILVVFLDTERTDYMPRLCKNVGKVLKNAELVTLFFVIFILGSQFGFIETFLYLDLQSQGASLFLLGLTLTAGVVPSLPFLFIGDVIVRKCGKANLLITALFVYSLRFTGYAYIPGPWWALLFETLEVFTLNLMWLSTVTYCAQLSPRLLLPTTMGLAIVMHYNAGRGVGTLIGGYAMDKLGTRVAYQGSAILSGCVGLIYFAIYHFHLKEKRTPNQLAMVTMLLGIDKKQMQLVCTVDQ</sequence>
<dbReference type="PANTHER" id="PTHR16172:SF41">
    <property type="entry name" value="MAJOR FACILITATOR SUPERFAMILY DOMAIN-CONTAINING PROTEIN 6-LIKE"/>
    <property type="match status" value="1"/>
</dbReference>
<feature type="transmembrane region" description="Helical" evidence="6">
    <location>
        <begin position="385"/>
        <end position="405"/>
    </location>
</feature>
<evidence type="ECO:0000256" key="3">
    <source>
        <dbReference type="ARBA" id="ARBA00022692"/>
    </source>
</evidence>
<name>T1ISK9_STRMM</name>
<feature type="transmembrane region" description="Helical" evidence="6">
    <location>
        <begin position="58"/>
        <end position="81"/>
    </location>
</feature>
<evidence type="ECO:0000313" key="8">
    <source>
        <dbReference type="EnsemblMetazoa" id="SMAR004089-PA"/>
    </source>
</evidence>
<evidence type="ECO:0000313" key="9">
    <source>
        <dbReference type="Proteomes" id="UP000014500"/>
    </source>
</evidence>
<comment type="subcellular location">
    <subcellularLocation>
        <location evidence="1">Membrane</location>
        <topology evidence="1">Multi-pass membrane protein</topology>
    </subcellularLocation>
</comment>
<keyword evidence="5 6" id="KW-0472">Membrane</keyword>
<reference evidence="8" key="2">
    <citation type="submission" date="2015-02" db="UniProtKB">
        <authorList>
            <consortium name="EnsemblMetazoa"/>
        </authorList>
    </citation>
    <scope>IDENTIFICATION</scope>
</reference>
<feature type="transmembrane region" description="Helical" evidence="6">
    <location>
        <begin position="542"/>
        <end position="561"/>
    </location>
</feature>
<evidence type="ECO:0000256" key="4">
    <source>
        <dbReference type="ARBA" id="ARBA00022989"/>
    </source>
</evidence>
<dbReference type="Proteomes" id="UP000014500">
    <property type="component" value="Unassembled WGS sequence"/>
</dbReference>
<dbReference type="EnsemblMetazoa" id="SMAR004089-RA">
    <property type="protein sequence ID" value="SMAR004089-PA"/>
    <property type="gene ID" value="SMAR004089"/>
</dbReference>
<protein>
    <recommendedName>
        <fullName evidence="7">Major facilitator superfamily associated domain-containing protein</fullName>
    </recommendedName>
</protein>
<dbReference type="eggNOG" id="KOG3762">
    <property type="taxonomic scope" value="Eukaryota"/>
</dbReference>
<dbReference type="InterPro" id="IPR036259">
    <property type="entry name" value="MFS_trans_sf"/>
</dbReference>
<evidence type="ECO:0000256" key="1">
    <source>
        <dbReference type="ARBA" id="ARBA00004141"/>
    </source>
</evidence>
<feature type="domain" description="Major facilitator superfamily associated" evidence="7">
    <location>
        <begin position="7"/>
        <end position="545"/>
    </location>
</feature>
<evidence type="ECO:0000256" key="5">
    <source>
        <dbReference type="ARBA" id="ARBA00023136"/>
    </source>
</evidence>
<comment type="similarity">
    <text evidence="2">Belongs to the major facilitator superfamily. MFSD6 family.</text>
</comment>
<dbReference type="OMA" id="THDEITW"/>
<feature type="transmembrane region" description="Helical" evidence="6">
    <location>
        <begin position="343"/>
        <end position="364"/>
    </location>
</feature>
<proteinExistence type="inferred from homology"/>
<feature type="transmembrane region" description="Helical" evidence="6">
    <location>
        <begin position="417"/>
        <end position="439"/>
    </location>
</feature>
<evidence type="ECO:0000256" key="2">
    <source>
        <dbReference type="ARBA" id="ARBA00005241"/>
    </source>
</evidence>
<organism evidence="8 9">
    <name type="scientific">Strigamia maritima</name>
    <name type="common">European centipede</name>
    <name type="synonym">Geophilus maritimus</name>
    <dbReference type="NCBI Taxonomy" id="126957"/>
    <lineage>
        <taxon>Eukaryota</taxon>
        <taxon>Metazoa</taxon>
        <taxon>Ecdysozoa</taxon>
        <taxon>Arthropoda</taxon>
        <taxon>Myriapoda</taxon>
        <taxon>Chilopoda</taxon>
        <taxon>Pleurostigmophora</taxon>
        <taxon>Geophilomorpha</taxon>
        <taxon>Linotaeniidae</taxon>
        <taxon>Strigamia</taxon>
    </lineage>
</organism>
<dbReference type="PANTHER" id="PTHR16172">
    <property type="entry name" value="MAJOR FACILITATOR SUPERFAMILY DOMAIN-CONTAINING PROTEIN 6-LIKE"/>
    <property type="match status" value="1"/>
</dbReference>
<evidence type="ECO:0000259" key="7">
    <source>
        <dbReference type="Pfam" id="PF12832"/>
    </source>
</evidence>
<dbReference type="InterPro" id="IPR051717">
    <property type="entry name" value="MFS_MFSD6"/>
</dbReference>
<keyword evidence="9" id="KW-1185">Reference proteome</keyword>
<dbReference type="STRING" id="126957.T1ISK9"/>
<dbReference type="EMBL" id="JH431435">
    <property type="status" value="NOT_ANNOTATED_CDS"/>
    <property type="molecule type" value="Genomic_DNA"/>
</dbReference>
<dbReference type="AlphaFoldDB" id="T1ISK9"/>
<dbReference type="GO" id="GO:0016020">
    <property type="term" value="C:membrane"/>
    <property type="evidence" value="ECO:0007669"/>
    <property type="project" value="UniProtKB-SubCell"/>
</dbReference>
<reference evidence="9" key="1">
    <citation type="submission" date="2011-05" db="EMBL/GenBank/DDBJ databases">
        <authorList>
            <person name="Richards S.R."/>
            <person name="Qu J."/>
            <person name="Jiang H."/>
            <person name="Jhangiani S.N."/>
            <person name="Agravi P."/>
            <person name="Goodspeed R."/>
            <person name="Gross S."/>
            <person name="Mandapat C."/>
            <person name="Jackson L."/>
            <person name="Mathew T."/>
            <person name="Pu L."/>
            <person name="Thornton R."/>
            <person name="Saada N."/>
            <person name="Wilczek-Boney K.B."/>
            <person name="Lee S."/>
            <person name="Kovar C."/>
            <person name="Wu Y."/>
            <person name="Scherer S.E."/>
            <person name="Worley K.C."/>
            <person name="Muzny D.M."/>
            <person name="Gibbs R."/>
        </authorList>
    </citation>
    <scope>NUCLEOTIDE SEQUENCE</scope>
    <source>
        <strain evidence="9">Brora</strain>
    </source>
</reference>